<dbReference type="InterPro" id="IPR005111">
    <property type="entry name" value="MoeA_C_domain_IV"/>
</dbReference>
<accession>A0ABW3X1M0</accession>
<evidence type="ECO:0000256" key="5">
    <source>
        <dbReference type="ARBA" id="ARBA00047317"/>
    </source>
</evidence>
<dbReference type="Pfam" id="PF03454">
    <property type="entry name" value="MoeA_C"/>
    <property type="match status" value="1"/>
</dbReference>
<evidence type="ECO:0000259" key="7">
    <source>
        <dbReference type="SMART" id="SM00852"/>
    </source>
</evidence>
<protein>
    <recommendedName>
        <fullName evidence="6">Molybdopterin molybdenumtransferase</fullName>
        <ecNumber evidence="6">2.10.1.1</ecNumber>
    </recommendedName>
</protein>
<keyword evidence="6" id="KW-0460">Magnesium</keyword>
<dbReference type="InterPro" id="IPR005110">
    <property type="entry name" value="MoeA_linker/N"/>
</dbReference>
<comment type="cofactor">
    <cofactor evidence="6">
        <name>Mg(2+)</name>
        <dbReference type="ChEBI" id="CHEBI:18420"/>
    </cofactor>
</comment>
<dbReference type="RefSeq" id="WP_238203783.1">
    <property type="nucleotide sequence ID" value="NZ_JBHTND010000018.1"/>
</dbReference>
<dbReference type="PANTHER" id="PTHR10192">
    <property type="entry name" value="MOLYBDOPTERIN BIOSYNTHESIS PROTEIN"/>
    <property type="match status" value="1"/>
</dbReference>
<evidence type="ECO:0000313" key="8">
    <source>
        <dbReference type="EMBL" id="MFD1302710.1"/>
    </source>
</evidence>
<evidence type="ECO:0000256" key="1">
    <source>
        <dbReference type="ARBA" id="ARBA00002901"/>
    </source>
</evidence>
<keyword evidence="9" id="KW-1185">Reference proteome</keyword>
<dbReference type="Pfam" id="PF03453">
    <property type="entry name" value="MoeA_N"/>
    <property type="match status" value="1"/>
</dbReference>
<comment type="caution">
    <text evidence="8">The sequence shown here is derived from an EMBL/GenBank/DDBJ whole genome shotgun (WGS) entry which is preliminary data.</text>
</comment>
<proteinExistence type="inferred from homology"/>
<evidence type="ECO:0000256" key="2">
    <source>
        <dbReference type="ARBA" id="ARBA00005046"/>
    </source>
</evidence>
<evidence type="ECO:0000313" key="9">
    <source>
        <dbReference type="Proteomes" id="UP001597176"/>
    </source>
</evidence>
<comment type="catalytic activity">
    <reaction evidence="5">
        <text>adenylyl-molybdopterin + molybdate = Mo-molybdopterin + AMP + H(+)</text>
        <dbReference type="Rhea" id="RHEA:35047"/>
        <dbReference type="ChEBI" id="CHEBI:15378"/>
        <dbReference type="ChEBI" id="CHEBI:36264"/>
        <dbReference type="ChEBI" id="CHEBI:62727"/>
        <dbReference type="ChEBI" id="CHEBI:71302"/>
        <dbReference type="ChEBI" id="CHEBI:456215"/>
        <dbReference type="EC" id="2.10.1.1"/>
    </reaction>
</comment>
<dbReference type="Gene3D" id="3.40.980.10">
    <property type="entry name" value="MoaB/Mog-like domain"/>
    <property type="match status" value="1"/>
</dbReference>
<sequence length="365" mass="37142">MSIRSATSALMPLDEALARLLVAEPVGPSVVAVREAIGLVLAEDVVAVSEHPGRPSARRDGWAVTVGDVTGASVYAPVILPMPPAWVEDGDEMPSGTDTVLTPDARDAAGEIVADAAPGDGASRIGQEIGRGDVLARAGRHLTPLAALALDAAGIGEVAIRRPRIRVVGIADGPLSPLARAVAGWTMAAGARVASAPSARDRDSIASAIAAEEADAVFVVGGTGFGRTDHSAGALAAMGRLDVHGIALRPGESAGFGWIGTVPVLLLPGRPDAALAAFLTLGRPLLSRLTGAMVQPGLDASLTRKISSTIGMSEIVFVRVARGGVEPIGGADLPLRRLILAEGAVLVPPDREGYPEGEHIEIVPL</sequence>
<dbReference type="InterPro" id="IPR036425">
    <property type="entry name" value="MoaB/Mog-like_dom_sf"/>
</dbReference>
<dbReference type="InterPro" id="IPR036688">
    <property type="entry name" value="MoeA_C_domain_IV_sf"/>
</dbReference>
<evidence type="ECO:0000256" key="4">
    <source>
        <dbReference type="ARBA" id="ARBA00023150"/>
    </source>
</evidence>
<dbReference type="Proteomes" id="UP001597176">
    <property type="component" value="Unassembled WGS sequence"/>
</dbReference>
<feature type="domain" description="MoaB/Mog" evidence="7">
    <location>
        <begin position="166"/>
        <end position="288"/>
    </location>
</feature>
<comment type="similarity">
    <text evidence="3 6">Belongs to the MoeA family.</text>
</comment>
<dbReference type="EC" id="2.10.1.1" evidence="6"/>
<dbReference type="SUPFAM" id="SSF63867">
    <property type="entry name" value="MoeA C-terminal domain-like"/>
    <property type="match status" value="1"/>
</dbReference>
<dbReference type="SUPFAM" id="SSF53218">
    <property type="entry name" value="Molybdenum cofactor biosynthesis proteins"/>
    <property type="match status" value="1"/>
</dbReference>
<dbReference type="Gene3D" id="2.170.190.11">
    <property type="entry name" value="Molybdopterin biosynthesis moea protein, domain 3"/>
    <property type="match status" value="1"/>
</dbReference>
<name>A0ABW3X1M0_9HYPH</name>
<keyword evidence="4 6" id="KW-0501">Molybdenum cofactor biosynthesis</keyword>
<dbReference type="SMART" id="SM00852">
    <property type="entry name" value="MoCF_biosynth"/>
    <property type="match status" value="1"/>
</dbReference>
<evidence type="ECO:0000256" key="6">
    <source>
        <dbReference type="RuleBase" id="RU365090"/>
    </source>
</evidence>
<dbReference type="SUPFAM" id="SSF63882">
    <property type="entry name" value="MoeA N-terminal region -like"/>
    <property type="match status" value="1"/>
</dbReference>
<reference evidence="9" key="1">
    <citation type="journal article" date="2019" name="Int. J. Syst. Evol. Microbiol.">
        <title>The Global Catalogue of Microorganisms (GCM) 10K type strain sequencing project: providing services to taxonomists for standard genome sequencing and annotation.</title>
        <authorList>
            <consortium name="The Broad Institute Genomics Platform"/>
            <consortium name="The Broad Institute Genome Sequencing Center for Infectious Disease"/>
            <person name="Wu L."/>
            <person name="Ma J."/>
        </authorList>
    </citation>
    <scope>NUCLEOTIDE SEQUENCE [LARGE SCALE GENOMIC DNA]</scope>
    <source>
        <strain evidence="9">CCUG 56108</strain>
    </source>
</reference>
<organism evidence="8 9">
    <name type="scientific">Methylobacterium marchantiae</name>
    <dbReference type="NCBI Taxonomy" id="600331"/>
    <lineage>
        <taxon>Bacteria</taxon>
        <taxon>Pseudomonadati</taxon>
        <taxon>Pseudomonadota</taxon>
        <taxon>Alphaproteobacteria</taxon>
        <taxon>Hyphomicrobiales</taxon>
        <taxon>Methylobacteriaceae</taxon>
        <taxon>Methylobacterium</taxon>
    </lineage>
</organism>
<dbReference type="InterPro" id="IPR001453">
    <property type="entry name" value="MoaB/Mog_dom"/>
</dbReference>
<comment type="pathway">
    <text evidence="2 6">Cofactor biosynthesis; molybdopterin biosynthesis.</text>
</comment>
<gene>
    <name evidence="8" type="ORF">ACFQ4G_14130</name>
</gene>
<dbReference type="Pfam" id="PF00994">
    <property type="entry name" value="MoCF_biosynth"/>
    <property type="match status" value="1"/>
</dbReference>
<keyword evidence="6" id="KW-0808">Transferase</keyword>
<keyword evidence="6" id="KW-0479">Metal-binding</keyword>
<comment type="function">
    <text evidence="1 6">Catalyzes the insertion of molybdate into adenylated molybdopterin with the concomitant release of AMP.</text>
</comment>
<evidence type="ECO:0000256" key="3">
    <source>
        <dbReference type="ARBA" id="ARBA00010763"/>
    </source>
</evidence>
<dbReference type="InterPro" id="IPR038987">
    <property type="entry name" value="MoeA-like"/>
</dbReference>
<dbReference type="InterPro" id="IPR036135">
    <property type="entry name" value="MoeA_linker/N_sf"/>
</dbReference>
<dbReference type="PANTHER" id="PTHR10192:SF5">
    <property type="entry name" value="GEPHYRIN"/>
    <property type="match status" value="1"/>
</dbReference>
<keyword evidence="6" id="KW-0500">Molybdenum</keyword>
<dbReference type="Gene3D" id="3.90.105.10">
    <property type="entry name" value="Molybdopterin biosynthesis moea protein, domain 2"/>
    <property type="match status" value="1"/>
</dbReference>
<dbReference type="EMBL" id="JBHTND010000018">
    <property type="protein sequence ID" value="MFD1302710.1"/>
    <property type="molecule type" value="Genomic_DNA"/>
</dbReference>
<dbReference type="Gene3D" id="2.40.340.10">
    <property type="entry name" value="MoeA, C-terminal, domain IV"/>
    <property type="match status" value="1"/>
</dbReference>